<name>A0AAW3C8L1_9TRYP</name>
<evidence type="ECO:0000256" key="5">
    <source>
        <dbReference type="ARBA" id="ARBA00035693"/>
    </source>
</evidence>
<keyword evidence="8" id="KW-1185">Reference proteome</keyword>
<feature type="region of interest" description="Disordered" evidence="6">
    <location>
        <begin position="217"/>
        <end position="242"/>
    </location>
</feature>
<evidence type="ECO:0000256" key="6">
    <source>
        <dbReference type="SAM" id="MobiDB-lite"/>
    </source>
</evidence>
<comment type="caution">
    <text evidence="7">The sequence shown here is derived from an EMBL/GenBank/DDBJ whole genome shotgun (WGS) entry which is preliminary data.</text>
</comment>
<evidence type="ECO:0000256" key="1">
    <source>
        <dbReference type="ARBA" id="ARBA00004300"/>
    </source>
</evidence>
<reference evidence="7 8" key="1">
    <citation type="submission" date="2024-02" db="EMBL/GenBank/DDBJ databases">
        <title>FIRST GENOME SEQUENCES OF Leishmania (Viannia) shawi, Leishmania (Viannia) lindenbergi AND Leishmania (Viannia) utingensis.</title>
        <authorList>
            <person name="Resadore F."/>
            <person name="Custodio M.G.F."/>
            <person name="Boite M.C."/>
            <person name="Cupolillo E."/>
            <person name="Ferreira G.E.M."/>
        </authorList>
    </citation>
    <scope>NUCLEOTIDE SEQUENCE [LARGE SCALE GENOMIC DNA]</scope>
    <source>
        <strain evidence="7 8">MDAS/BR/1979/M5533</strain>
    </source>
</reference>
<sequence length="307" mass="33461">MFSAPVYLCVGDEYDKRQGPTHKATGQQPFVVSAKRNPHITDATFDPFVSLSTGDPYRSVGFAGPFREGASTCGKMGQGSGAAAPPPFRPVGGSKKSSGKGDYYGTFSEKAPIRHETEFPPIKTAADYKAETAAAKRNFIVNPPKKGTYGYTGLTIAQAGEVQYVADPYEGNMRREALESKYETARRMGSPFRSAVHASGCFDASKHGVSRVYSLTKPLPPNKRSPSSQQATSGISAGRKPWVPGGALVPDLLKQPEYQEDPYDVKEQKVRAMRQKESAYKPWIPAGNDPYRHIYTKPIEYDPPAVV</sequence>
<gene>
    <name evidence="7" type="ORF">Q4I28_001359</name>
</gene>
<evidence type="ECO:0000256" key="2">
    <source>
        <dbReference type="ARBA" id="ARBA00022490"/>
    </source>
</evidence>
<dbReference type="InterPro" id="IPR029358">
    <property type="entry name" value="CFAP96"/>
</dbReference>
<comment type="subcellular location">
    <subcellularLocation>
        <location evidence="1">Cytoplasm</location>
        <location evidence="1">Cytoskeleton</location>
        <location evidence="1">Microtubule organizing center</location>
        <location evidence="1">Centrosome</location>
    </subcellularLocation>
</comment>
<dbReference type="AlphaFoldDB" id="A0AAW3C8L1"/>
<keyword evidence="2" id="KW-0963">Cytoplasm</keyword>
<comment type="similarity">
    <text evidence="4">Belongs to the CFAP96 family.</text>
</comment>
<feature type="region of interest" description="Disordered" evidence="6">
    <location>
        <begin position="73"/>
        <end position="100"/>
    </location>
</feature>
<accession>A0AAW3C8L1</accession>
<evidence type="ECO:0000256" key="3">
    <source>
        <dbReference type="ARBA" id="ARBA00023212"/>
    </source>
</evidence>
<evidence type="ECO:0000256" key="4">
    <source>
        <dbReference type="ARBA" id="ARBA00035656"/>
    </source>
</evidence>
<evidence type="ECO:0000313" key="7">
    <source>
        <dbReference type="EMBL" id="KAL0529099.1"/>
    </source>
</evidence>
<feature type="compositionally biased region" description="Polar residues" evidence="6">
    <location>
        <begin position="224"/>
        <end position="235"/>
    </location>
</feature>
<protein>
    <recommendedName>
        <fullName evidence="5">Cilia-and flagella-associated protein 96</fullName>
    </recommendedName>
</protein>
<dbReference type="PANTHER" id="PTHR31144">
    <property type="entry name" value="UPF0602 PROTEIN C4ORF47"/>
    <property type="match status" value="1"/>
</dbReference>
<keyword evidence="3" id="KW-0206">Cytoskeleton</keyword>
<dbReference type="GO" id="GO:0005881">
    <property type="term" value="C:cytoplasmic microtubule"/>
    <property type="evidence" value="ECO:0007669"/>
    <property type="project" value="TreeGrafter"/>
</dbReference>
<dbReference type="PANTHER" id="PTHR31144:SF1">
    <property type="entry name" value="UPF0602 PROTEIN C4ORF47"/>
    <property type="match status" value="1"/>
</dbReference>
<proteinExistence type="inferred from homology"/>
<organism evidence="7 8">
    <name type="scientific">Leishmania naiffi</name>
    <dbReference type="NCBI Taxonomy" id="5678"/>
    <lineage>
        <taxon>Eukaryota</taxon>
        <taxon>Discoba</taxon>
        <taxon>Euglenozoa</taxon>
        <taxon>Kinetoplastea</taxon>
        <taxon>Metakinetoplastina</taxon>
        <taxon>Trypanosomatida</taxon>
        <taxon>Trypanosomatidae</taxon>
        <taxon>Leishmaniinae</taxon>
        <taxon>Leishmania</taxon>
        <taxon>Leishmania naiffi species complex</taxon>
    </lineage>
</organism>
<dbReference type="EMBL" id="JBAMZN010000010">
    <property type="protein sequence ID" value="KAL0529099.1"/>
    <property type="molecule type" value="Genomic_DNA"/>
</dbReference>
<dbReference type="Pfam" id="PF15239">
    <property type="entry name" value="CFAP96-like"/>
    <property type="match status" value="1"/>
</dbReference>
<dbReference type="GO" id="GO:0005813">
    <property type="term" value="C:centrosome"/>
    <property type="evidence" value="ECO:0007669"/>
    <property type="project" value="UniProtKB-SubCell"/>
</dbReference>
<dbReference type="Proteomes" id="UP001501274">
    <property type="component" value="Unassembled WGS sequence"/>
</dbReference>
<evidence type="ECO:0000313" key="8">
    <source>
        <dbReference type="Proteomes" id="UP001501274"/>
    </source>
</evidence>